<dbReference type="InParanoid" id="A8N8H1"/>
<accession>A8N8H1</accession>
<sequence length="440" mass="50351">MPEDDWRLPREIIFHILDLIISDYRPSLALDGPQPWGLQDPKSSSIPPVLKAISLTCRALCEYTRPFIFETIRITPEPRVYLAKQRSTMEAFAALLRHSPHLARYVENLVISASKAETEALKDMGWRAFAPSQLQRSYTWSKVLEQNYPDLKWLVLDIPIRWVEIAPDTAKSLTKLLESEGLEGLSIDARMFASRKLRLCKSLKYFRFDSSHDIRCSPRSDIVVEALPASRLPALTLLDLSASIPATPTWLQMIQGRCFDCSKLERCRIGIDGSTSFPPHCCDFLHLSTHTLTHIEIYFRKFKLASSRPPEDFTPLNLSLFKRLKVLVIAAHFEERERILDWLFQSAGPIASPNKLEIKLQLRTGNEVLARGYPLQPEDLEVPPSTSTTQEWESKWSTTVNTRAWIPSRLLRVSAVLDMRKSADYPDDWIVPLDIYHTPG</sequence>
<protein>
    <submittedName>
        <fullName evidence="1">Uncharacterized protein</fullName>
    </submittedName>
</protein>
<keyword evidence="2" id="KW-1185">Reference proteome</keyword>
<reference evidence="1 2" key="1">
    <citation type="journal article" date="2010" name="Proc. Natl. Acad. Sci. U.S.A.">
        <title>Insights into evolution of multicellular fungi from the assembled chromosomes of the mushroom Coprinopsis cinerea (Coprinus cinereus).</title>
        <authorList>
            <person name="Stajich J.E."/>
            <person name="Wilke S.K."/>
            <person name="Ahren D."/>
            <person name="Au C.H."/>
            <person name="Birren B.W."/>
            <person name="Borodovsky M."/>
            <person name="Burns C."/>
            <person name="Canback B."/>
            <person name="Casselton L.A."/>
            <person name="Cheng C.K."/>
            <person name="Deng J."/>
            <person name="Dietrich F.S."/>
            <person name="Fargo D.C."/>
            <person name="Farman M.L."/>
            <person name="Gathman A.C."/>
            <person name="Goldberg J."/>
            <person name="Guigo R."/>
            <person name="Hoegger P.J."/>
            <person name="Hooker J.B."/>
            <person name="Huggins A."/>
            <person name="James T.Y."/>
            <person name="Kamada T."/>
            <person name="Kilaru S."/>
            <person name="Kodira C."/>
            <person name="Kues U."/>
            <person name="Kupfer D."/>
            <person name="Kwan H.S."/>
            <person name="Lomsadze A."/>
            <person name="Li W."/>
            <person name="Lilly W.W."/>
            <person name="Ma L.J."/>
            <person name="Mackey A.J."/>
            <person name="Manning G."/>
            <person name="Martin F."/>
            <person name="Muraguchi H."/>
            <person name="Natvig D.O."/>
            <person name="Palmerini H."/>
            <person name="Ramesh M.A."/>
            <person name="Rehmeyer C.J."/>
            <person name="Roe B.A."/>
            <person name="Shenoy N."/>
            <person name="Stanke M."/>
            <person name="Ter-Hovhannisyan V."/>
            <person name="Tunlid A."/>
            <person name="Velagapudi R."/>
            <person name="Vision T.J."/>
            <person name="Zeng Q."/>
            <person name="Zolan M.E."/>
            <person name="Pukkila P.J."/>
        </authorList>
    </citation>
    <scope>NUCLEOTIDE SEQUENCE [LARGE SCALE GENOMIC DNA]</scope>
    <source>
        <strain evidence="2">Okayama-7 / 130 / ATCC MYA-4618 / FGSC 9003</strain>
    </source>
</reference>
<dbReference type="KEGG" id="cci:CC1G_04018"/>
<dbReference type="OrthoDB" id="2892258at2759"/>
<name>A8N8H1_COPC7</name>
<dbReference type="HOGENOM" id="CLU_622588_0_0_1"/>
<dbReference type="EMBL" id="AACS02000007">
    <property type="protein sequence ID" value="EAU90749.2"/>
    <property type="molecule type" value="Genomic_DNA"/>
</dbReference>
<dbReference type="AlphaFoldDB" id="A8N8H1"/>
<evidence type="ECO:0000313" key="1">
    <source>
        <dbReference type="EMBL" id="EAU90749.2"/>
    </source>
</evidence>
<dbReference type="GeneID" id="6007588"/>
<organism evidence="1 2">
    <name type="scientific">Coprinopsis cinerea (strain Okayama-7 / 130 / ATCC MYA-4618 / FGSC 9003)</name>
    <name type="common">Inky cap fungus</name>
    <name type="synonym">Hormographiella aspergillata</name>
    <dbReference type="NCBI Taxonomy" id="240176"/>
    <lineage>
        <taxon>Eukaryota</taxon>
        <taxon>Fungi</taxon>
        <taxon>Dikarya</taxon>
        <taxon>Basidiomycota</taxon>
        <taxon>Agaricomycotina</taxon>
        <taxon>Agaricomycetes</taxon>
        <taxon>Agaricomycetidae</taxon>
        <taxon>Agaricales</taxon>
        <taxon>Agaricineae</taxon>
        <taxon>Psathyrellaceae</taxon>
        <taxon>Coprinopsis</taxon>
    </lineage>
</organism>
<dbReference type="VEuPathDB" id="FungiDB:CC1G_04018"/>
<proteinExistence type="predicted"/>
<evidence type="ECO:0000313" key="2">
    <source>
        <dbReference type="Proteomes" id="UP000001861"/>
    </source>
</evidence>
<comment type="caution">
    <text evidence="1">The sequence shown here is derived from an EMBL/GenBank/DDBJ whole genome shotgun (WGS) entry which is preliminary data.</text>
</comment>
<dbReference type="Proteomes" id="UP000001861">
    <property type="component" value="Unassembled WGS sequence"/>
</dbReference>
<gene>
    <name evidence="1" type="ORF">CC1G_04018</name>
</gene>
<dbReference type="RefSeq" id="XP_001831127.2">
    <property type="nucleotide sequence ID" value="XM_001831075.2"/>
</dbReference>